<evidence type="ECO:0000313" key="1">
    <source>
        <dbReference type="EMBL" id="MBB6175620.1"/>
    </source>
</evidence>
<comment type="caution">
    <text evidence="1">The sequence shown here is derived from an EMBL/GenBank/DDBJ whole genome shotgun (WGS) entry which is preliminary data.</text>
</comment>
<reference evidence="1 2" key="1">
    <citation type="submission" date="2020-08" db="EMBL/GenBank/DDBJ databases">
        <title>Genomic Encyclopedia of Type Strains, Phase IV (KMG-IV): sequencing the most valuable type-strain genomes for metagenomic binning, comparative biology and taxonomic classification.</title>
        <authorList>
            <person name="Goeker M."/>
        </authorList>
    </citation>
    <scope>NUCLEOTIDE SEQUENCE [LARGE SCALE GENOMIC DNA]</scope>
    <source>
        <strain evidence="1 2">DSM 23211</strain>
    </source>
</reference>
<dbReference type="RefSeq" id="WP_183246744.1">
    <property type="nucleotide sequence ID" value="NZ_JACHES010000001.1"/>
</dbReference>
<proteinExistence type="predicted"/>
<name>A0A7W9YP58_9BACL</name>
<protein>
    <submittedName>
        <fullName evidence="1">Uncharacterized protein</fullName>
    </submittedName>
</protein>
<gene>
    <name evidence="1" type="ORF">HNQ82_000430</name>
</gene>
<accession>A0A7W9YP58</accession>
<organism evidence="1 2">
    <name type="scientific">Anoxybacillus tengchongensis</name>
    <dbReference type="NCBI Taxonomy" id="576944"/>
    <lineage>
        <taxon>Bacteria</taxon>
        <taxon>Bacillati</taxon>
        <taxon>Bacillota</taxon>
        <taxon>Bacilli</taxon>
        <taxon>Bacillales</taxon>
        <taxon>Anoxybacillaceae</taxon>
        <taxon>Anoxybacillus</taxon>
    </lineage>
</organism>
<dbReference type="EMBL" id="JACHES010000001">
    <property type="protein sequence ID" value="MBB6175620.1"/>
    <property type="molecule type" value="Genomic_DNA"/>
</dbReference>
<keyword evidence="2" id="KW-1185">Reference proteome</keyword>
<dbReference type="AlphaFoldDB" id="A0A7W9YP58"/>
<dbReference type="Proteomes" id="UP000523528">
    <property type="component" value="Unassembled WGS sequence"/>
</dbReference>
<sequence>MYSILENLRCPICRKTFKRQDQVVLDIINTVIHHECYYTCVGRKLFPVKDEGSLRKIIATYEFFADE</sequence>
<evidence type="ECO:0000313" key="2">
    <source>
        <dbReference type="Proteomes" id="UP000523528"/>
    </source>
</evidence>